<accession>A0A4R8LJ07</accession>
<feature type="transmembrane region" description="Helical" evidence="1">
    <location>
        <begin position="141"/>
        <end position="167"/>
    </location>
</feature>
<keyword evidence="1" id="KW-1133">Transmembrane helix</keyword>
<organism evidence="2 3">
    <name type="scientific">Alicyclobacillus sacchari</name>
    <dbReference type="NCBI Taxonomy" id="392010"/>
    <lineage>
        <taxon>Bacteria</taxon>
        <taxon>Bacillati</taxon>
        <taxon>Bacillota</taxon>
        <taxon>Bacilli</taxon>
        <taxon>Bacillales</taxon>
        <taxon>Alicyclobacillaceae</taxon>
        <taxon>Alicyclobacillus</taxon>
    </lineage>
</organism>
<keyword evidence="1" id="KW-0472">Membrane</keyword>
<comment type="caution">
    <text evidence="2">The sequence shown here is derived from an EMBL/GenBank/DDBJ whole genome shotgun (WGS) entry which is preliminary data.</text>
</comment>
<evidence type="ECO:0000313" key="3">
    <source>
        <dbReference type="Proteomes" id="UP000294581"/>
    </source>
</evidence>
<keyword evidence="1" id="KW-0812">Transmembrane</keyword>
<feature type="transmembrane region" description="Helical" evidence="1">
    <location>
        <begin position="35"/>
        <end position="56"/>
    </location>
</feature>
<name>A0A4R8LJ07_9BACL</name>
<gene>
    <name evidence="2" type="ORF">C7445_11181</name>
</gene>
<dbReference type="RefSeq" id="WP_243835148.1">
    <property type="nucleotide sequence ID" value="NZ_SORF01000011.1"/>
</dbReference>
<feature type="transmembrane region" description="Helical" evidence="1">
    <location>
        <begin position="187"/>
        <end position="216"/>
    </location>
</feature>
<dbReference type="EMBL" id="SORF01000011">
    <property type="protein sequence ID" value="TDY43433.1"/>
    <property type="molecule type" value="Genomic_DNA"/>
</dbReference>
<sequence>MRSTAFVPQRRRWYLLTHTIRHQLRAQVGKHGHTWSFLLGIAVCGLVFGAMVAGQLGQADKMVLGNALEQLFIALAHHQIASGSEVWAQRALSDAEWIGCIWLFGVSVIGIPFIVGAVFLKSFTVGFGVAYTTLQFGWKGFAVASIGIFVHQLIMLFTLFIASATAIRFSYQLVMQAVPVSRLTVQFLRYTGTFLLCSGGIMLGASVQAFMVPALLTRLIG</sequence>
<dbReference type="PIRSF" id="PIRSF038973">
    <property type="entry name" value="SpoIIM"/>
    <property type="match status" value="1"/>
</dbReference>
<evidence type="ECO:0000256" key="1">
    <source>
        <dbReference type="SAM" id="Phobius"/>
    </source>
</evidence>
<keyword evidence="3" id="KW-1185">Reference proteome</keyword>
<dbReference type="Pfam" id="PF01944">
    <property type="entry name" value="SpoIIM"/>
    <property type="match status" value="1"/>
</dbReference>
<feature type="transmembrane region" description="Helical" evidence="1">
    <location>
        <begin position="101"/>
        <end position="120"/>
    </location>
</feature>
<evidence type="ECO:0000313" key="2">
    <source>
        <dbReference type="EMBL" id="TDY43433.1"/>
    </source>
</evidence>
<proteinExistence type="predicted"/>
<dbReference type="AlphaFoldDB" id="A0A4R8LJ07"/>
<dbReference type="InterPro" id="IPR014196">
    <property type="entry name" value="SpoIIM"/>
</dbReference>
<dbReference type="InterPro" id="IPR002798">
    <property type="entry name" value="SpoIIM-like"/>
</dbReference>
<dbReference type="Proteomes" id="UP000294581">
    <property type="component" value="Unassembled WGS sequence"/>
</dbReference>
<reference evidence="2 3" key="1">
    <citation type="submission" date="2019-03" db="EMBL/GenBank/DDBJ databases">
        <title>Genomic Encyclopedia of Type Strains, Phase IV (KMG-IV): sequencing the most valuable type-strain genomes for metagenomic binning, comparative biology and taxonomic classification.</title>
        <authorList>
            <person name="Goeker M."/>
        </authorList>
    </citation>
    <scope>NUCLEOTIDE SEQUENCE [LARGE SCALE GENOMIC DNA]</scope>
    <source>
        <strain evidence="2 3">DSM 17974</strain>
    </source>
</reference>
<protein>
    <submittedName>
        <fullName evidence="2">Stage II sporulation protein M</fullName>
    </submittedName>
</protein>